<evidence type="ECO:0000256" key="2">
    <source>
        <dbReference type="SAM" id="MobiDB-lite"/>
    </source>
</evidence>
<feature type="coiled-coil region" evidence="1">
    <location>
        <begin position="348"/>
        <end position="393"/>
    </location>
</feature>
<feature type="region of interest" description="Disordered" evidence="2">
    <location>
        <begin position="186"/>
        <end position="223"/>
    </location>
</feature>
<evidence type="ECO:0000313" key="4">
    <source>
        <dbReference type="Proteomes" id="UP000187209"/>
    </source>
</evidence>
<sequence length="466" mass="53534">MTSRTSSRVANKRSKREGTPNRSNLSVTSNNIHQSVQLKSKLDALQDRYFEFMSSCSNLFSEDITAKKEPNLKVPTEKIAEKQKNHNEYYKENIKLKRKNNVLAKTVNELNTKVVELKLKSPDPALLKELEDKVENKKKLYEKQDSDIALLQQEIVKANYEIGTIKKTLKENEQVQYRNLIPSQIIDTKSPKNNNLLTSAKNNHFNPIPSPPSHQANKPNSPKKLQKFFPVPKITTKQVKKSITPIARNRSISPSSPISRSLSPKERETHGIKKELTNLKSELVKACEERDLYKNWKDYCSKHPPVPPAIHTIINHYEIEINKLNAFNSILKIKSQNLARAVTELLNSTELKNNVKISRDTLENLKTKVRIKIKELQEDASKNVGNIEKHNKRSESAGSSYYKLEEENNDLKEILKREKLIADMYTEAVKIKSTEINNLKISINTINTSERYLGNTAFKATERVYY</sequence>
<evidence type="ECO:0000313" key="3">
    <source>
        <dbReference type="EMBL" id="OMJ93300.1"/>
    </source>
</evidence>
<name>A0A1R2CWD8_9CILI</name>
<gene>
    <name evidence="3" type="ORF">SteCoe_3766</name>
</gene>
<proteinExistence type="predicted"/>
<dbReference type="EMBL" id="MPUH01000045">
    <property type="protein sequence ID" value="OMJ93300.1"/>
    <property type="molecule type" value="Genomic_DNA"/>
</dbReference>
<dbReference type="Proteomes" id="UP000187209">
    <property type="component" value="Unassembled WGS sequence"/>
</dbReference>
<feature type="compositionally biased region" description="Low complexity" evidence="2">
    <location>
        <begin position="249"/>
        <end position="262"/>
    </location>
</feature>
<keyword evidence="1" id="KW-0175">Coiled coil</keyword>
<feature type="region of interest" description="Disordered" evidence="2">
    <location>
        <begin position="1"/>
        <end position="27"/>
    </location>
</feature>
<feature type="region of interest" description="Disordered" evidence="2">
    <location>
        <begin position="249"/>
        <end position="271"/>
    </location>
</feature>
<feature type="coiled-coil region" evidence="1">
    <location>
        <begin position="127"/>
        <end position="154"/>
    </location>
</feature>
<protein>
    <submittedName>
        <fullName evidence="3">Uncharacterized protein</fullName>
    </submittedName>
</protein>
<accession>A0A1R2CWD8</accession>
<feature type="compositionally biased region" description="Polar residues" evidence="2">
    <location>
        <begin position="186"/>
        <end position="205"/>
    </location>
</feature>
<evidence type="ECO:0000256" key="1">
    <source>
        <dbReference type="SAM" id="Coils"/>
    </source>
</evidence>
<organism evidence="3 4">
    <name type="scientific">Stentor coeruleus</name>
    <dbReference type="NCBI Taxonomy" id="5963"/>
    <lineage>
        <taxon>Eukaryota</taxon>
        <taxon>Sar</taxon>
        <taxon>Alveolata</taxon>
        <taxon>Ciliophora</taxon>
        <taxon>Postciliodesmatophora</taxon>
        <taxon>Heterotrichea</taxon>
        <taxon>Heterotrichida</taxon>
        <taxon>Stentoridae</taxon>
        <taxon>Stentor</taxon>
    </lineage>
</organism>
<reference evidence="3 4" key="1">
    <citation type="submission" date="2016-11" db="EMBL/GenBank/DDBJ databases">
        <title>The macronuclear genome of Stentor coeruleus: a giant cell with tiny introns.</title>
        <authorList>
            <person name="Slabodnick M."/>
            <person name="Ruby J.G."/>
            <person name="Reiff S.B."/>
            <person name="Swart E.C."/>
            <person name="Gosai S."/>
            <person name="Prabakaran S."/>
            <person name="Witkowska E."/>
            <person name="Larue G.E."/>
            <person name="Fisher S."/>
            <person name="Freeman R.M."/>
            <person name="Gunawardena J."/>
            <person name="Chu W."/>
            <person name="Stover N.A."/>
            <person name="Gregory B.D."/>
            <person name="Nowacki M."/>
            <person name="Derisi J."/>
            <person name="Roy S.W."/>
            <person name="Marshall W.F."/>
            <person name="Sood P."/>
        </authorList>
    </citation>
    <scope>NUCLEOTIDE SEQUENCE [LARGE SCALE GENOMIC DNA]</scope>
    <source>
        <strain evidence="3">WM001</strain>
    </source>
</reference>
<keyword evidence="4" id="KW-1185">Reference proteome</keyword>
<dbReference type="AlphaFoldDB" id="A0A1R2CWD8"/>
<comment type="caution">
    <text evidence="3">The sequence shown here is derived from an EMBL/GenBank/DDBJ whole genome shotgun (WGS) entry which is preliminary data.</text>
</comment>